<dbReference type="Proteomes" id="UP000050277">
    <property type="component" value="Unassembled WGS sequence"/>
</dbReference>
<evidence type="ECO:0008006" key="3">
    <source>
        <dbReference type="Google" id="ProtNLM"/>
    </source>
</evidence>
<dbReference type="AlphaFoldDB" id="A0A0P6XLT7"/>
<evidence type="ECO:0000313" key="2">
    <source>
        <dbReference type="Proteomes" id="UP000050277"/>
    </source>
</evidence>
<comment type="caution">
    <text evidence="1">The sequence shown here is derived from an EMBL/GenBank/DDBJ whole genome shotgun (WGS) entry which is preliminary data.</text>
</comment>
<protein>
    <recommendedName>
        <fullName evidence="3">DUF3800 domain-containing protein</fullName>
    </recommendedName>
</protein>
<evidence type="ECO:0000313" key="1">
    <source>
        <dbReference type="EMBL" id="KPL81305.1"/>
    </source>
</evidence>
<dbReference type="OrthoDB" id="277376at2"/>
<reference evidence="1 2" key="1">
    <citation type="submission" date="2015-07" db="EMBL/GenBank/DDBJ databases">
        <title>Whole genome sequence of Herpetosiphon geysericola DSM 7119.</title>
        <authorList>
            <person name="Hemp J."/>
            <person name="Ward L.M."/>
            <person name="Pace L.A."/>
            <person name="Fischer W.W."/>
        </authorList>
    </citation>
    <scope>NUCLEOTIDE SEQUENCE [LARGE SCALE GENOMIC DNA]</scope>
    <source>
        <strain evidence="1 2">DSM 7119</strain>
    </source>
</reference>
<sequence length="150" mass="17410">MKANDCYFFVDESGDPTFYDKRGNLIVGEQGCSKILILGFIKTANPARLRSHVQQFQQSVVNKPEYQQIPSLAKTKKALHAKNDVAQIRDSFFEEIATMEFSAQFVVARKVEKVFRNNFQAKETQFYHHLVSVLFQNNLHLHHTNHIYFS</sequence>
<accession>A0A0P6XLT7</accession>
<dbReference type="RefSeq" id="WP_054536577.1">
    <property type="nucleotide sequence ID" value="NZ_LGKP01000035.1"/>
</dbReference>
<proteinExistence type="predicted"/>
<name>A0A0P6XLT7_9CHLR</name>
<organism evidence="1 2">
    <name type="scientific">Herpetosiphon geysericola</name>
    <dbReference type="NCBI Taxonomy" id="70996"/>
    <lineage>
        <taxon>Bacteria</taxon>
        <taxon>Bacillati</taxon>
        <taxon>Chloroflexota</taxon>
        <taxon>Chloroflexia</taxon>
        <taxon>Herpetosiphonales</taxon>
        <taxon>Herpetosiphonaceae</taxon>
        <taxon>Herpetosiphon</taxon>
    </lineage>
</organism>
<keyword evidence="2" id="KW-1185">Reference proteome</keyword>
<dbReference type="EMBL" id="LGKP01000035">
    <property type="protein sequence ID" value="KPL81305.1"/>
    <property type="molecule type" value="Genomic_DNA"/>
</dbReference>
<gene>
    <name evidence="1" type="ORF">SE18_21800</name>
</gene>